<dbReference type="GO" id="GO:0005886">
    <property type="term" value="C:plasma membrane"/>
    <property type="evidence" value="ECO:0007669"/>
    <property type="project" value="UniProtKB-SubCell"/>
</dbReference>
<sequence>MSVSESIHWESIFSFKSILYIILGATCATVAIKGFMIPNHFIDGGVTGISILIHEIFHIDVSIPLLLINVPFIIIGYFKIGKTFAVHAFIAVILLAILLQFIEIPAITNDKVLIAIFGGLFIGLGIGFVIKGGGVIDGLEVIAEYSNKKFALSAGEIIMVINTIIFLIAAYSLGIEKAMYSILTYFTALQVSEYVVDGFEEYTSLTVISSKHEEMKSMIVNDYNKAISVYKGERGYLPGSFDIKHDTDIVVTVVTRLEIHKLKNAIFQMDPKAFLFIQRIKEVGGGEIKRLRNH</sequence>
<dbReference type="InterPro" id="IPR019264">
    <property type="entry name" value="DUF2179"/>
</dbReference>
<feature type="transmembrane region" description="Helical" evidence="6">
    <location>
        <begin position="56"/>
        <end position="78"/>
    </location>
</feature>
<dbReference type="PANTHER" id="PTHR33545:SF3">
    <property type="entry name" value="UPF0750 MEMBRANE PROTEIN YQFU"/>
    <property type="match status" value="1"/>
</dbReference>
<keyword evidence="2" id="KW-1003">Cell membrane</keyword>
<evidence type="ECO:0000256" key="3">
    <source>
        <dbReference type="ARBA" id="ARBA00022692"/>
    </source>
</evidence>
<evidence type="ECO:0000259" key="7">
    <source>
        <dbReference type="Pfam" id="PF10035"/>
    </source>
</evidence>
<dbReference type="Proteomes" id="UP000249873">
    <property type="component" value="Chromosome"/>
</dbReference>
<dbReference type="CDD" id="cd16380">
    <property type="entry name" value="YitT_C"/>
    <property type="match status" value="1"/>
</dbReference>
<dbReference type="KEGG" id="als:DJ013_01855"/>
<dbReference type="Gene3D" id="3.30.70.120">
    <property type="match status" value="1"/>
</dbReference>
<protein>
    <recommendedName>
        <fullName evidence="7">DUF2179 domain-containing protein</fullName>
    </recommendedName>
</protein>
<keyword evidence="3 6" id="KW-0812">Transmembrane</keyword>
<evidence type="ECO:0000256" key="5">
    <source>
        <dbReference type="ARBA" id="ARBA00023136"/>
    </source>
</evidence>
<feature type="domain" description="DUF2179" evidence="7">
    <location>
        <begin position="244"/>
        <end position="285"/>
    </location>
</feature>
<dbReference type="PANTHER" id="PTHR33545">
    <property type="entry name" value="UPF0750 MEMBRANE PROTEIN YITT-RELATED"/>
    <property type="match status" value="1"/>
</dbReference>
<evidence type="ECO:0000313" key="9">
    <source>
        <dbReference type="Proteomes" id="UP000249873"/>
    </source>
</evidence>
<reference evidence="8 9" key="1">
    <citation type="submission" date="2018-05" db="EMBL/GenBank/DDBJ databases">
        <title>Complete genome sequence of Arcticibacterium luteifluviistationis SM1504T, a cytophagaceae bacterium isolated from Arctic surface seawater.</title>
        <authorList>
            <person name="Li Y."/>
            <person name="Qin Q.-L."/>
        </authorList>
    </citation>
    <scope>NUCLEOTIDE SEQUENCE [LARGE SCALE GENOMIC DNA]</scope>
    <source>
        <strain evidence="8 9">SM1504</strain>
    </source>
</reference>
<dbReference type="Pfam" id="PF10035">
    <property type="entry name" value="DUF2179"/>
    <property type="match status" value="1"/>
</dbReference>
<feature type="transmembrane region" description="Helical" evidence="6">
    <location>
        <begin position="150"/>
        <end position="173"/>
    </location>
</feature>
<feature type="transmembrane region" description="Helical" evidence="6">
    <location>
        <begin position="12"/>
        <end position="35"/>
    </location>
</feature>
<organism evidence="8 9">
    <name type="scientific">Arcticibacterium luteifluviistationis</name>
    <dbReference type="NCBI Taxonomy" id="1784714"/>
    <lineage>
        <taxon>Bacteria</taxon>
        <taxon>Pseudomonadati</taxon>
        <taxon>Bacteroidota</taxon>
        <taxon>Cytophagia</taxon>
        <taxon>Cytophagales</taxon>
        <taxon>Leadbetterellaceae</taxon>
        <taxon>Arcticibacterium</taxon>
    </lineage>
</organism>
<dbReference type="AlphaFoldDB" id="A0A2Z4G794"/>
<evidence type="ECO:0000256" key="1">
    <source>
        <dbReference type="ARBA" id="ARBA00004651"/>
    </source>
</evidence>
<keyword evidence="9" id="KW-1185">Reference proteome</keyword>
<comment type="subcellular location">
    <subcellularLocation>
        <location evidence="1">Cell membrane</location>
        <topology evidence="1">Multi-pass membrane protein</topology>
    </subcellularLocation>
</comment>
<evidence type="ECO:0000313" key="8">
    <source>
        <dbReference type="EMBL" id="AWV96985.1"/>
    </source>
</evidence>
<feature type="transmembrane region" description="Helical" evidence="6">
    <location>
        <begin position="112"/>
        <end position="130"/>
    </location>
</feature>
<gene>
    <name evidence="8" type="ORF">DJ013_01855</name>
</gene>
<dbReference type="OrthoDB" id="265478at2"/>
<feature type="transmembrane region" description="Helical" evidence="6">
    <location>
        <begin position="84"/>
        <end position="105"/>
    </location>
</feature>
<dbReference type="PIRSF" id="PIRSF006483">
    <property type="entry name" value="Membrane_protein_YitT"/>
    <property type="match status" value="1"/>
</dbReference>
<accession>A0A2Z4G794</accession>
<dbReference type="InterPro" id="IPR015867">
    <property type="entry name" value="N-reg_PII/ATP_PRibTrfase_C"/>
</dbReference>
<dbReference type="EMBL" id="CP029480">
    <property type="protein sequence ID" value="AWV96985.1"/>
    <property type="molecule type" value="Genomic_DNA"/>
</dbReference>
<keyword evidence="4 6" id="KW-1133">Transmembrane helix</keyword>
<evidence type="ECO:0000256" key="2">
    <source>
        <dbReference type="ARBA" id="ARBA00022475"/>
    </source>
</evidence>
<name>A0A2Z4G794_9BACT</name>
<evidence type="ECO:0000256" key="4">
    <source>
        <dbReference type="ARBA" id="ARBA00022989"/>
    </source>
</evidence>
<keyword evidence="5 6" id="KW-0472">Membrane</keyword>
<dbReference type="InterPro" id="IPR003740">
    <property type="entry name" value="YitT"/>
</dbReference>
<dbReference type="Pfam" id="PF02588">
    <property type="entry name" value="YitT_membrane"/>
    <property type="match status" value="1"/>
</dbReference>
<evidence type="ECO:0000256" key="6">
    <source>
        <dbReference type="SAM" id="Phobius"/>
    </source>
</evidence>
<dbReference type="InterPro" id="IPR051461">
    <property type="entry name" value="UPF0750_membrane"/>
</dbReference>
<proteinExistence type="predicted"/>